<reference evidence="1 2" key="1">
    <citation type="submission" date="2019-09" db="EMBL/GenBank/DDBJ databases">
        <authorList>
            <person name="Li Y."/>
        </authorList>
    </citation>
    <scope>NUCLEOTIDE SEQUENCE [LARGE SCALE GENOMIC DNA]</scope>
    <source>
        <strain evidence="1 2">L3-3HA</strain>
    </source>
</reference>
<dbReference type="OrthoDB" id="5737266at2"/>
<sequence>MSPSLSDVIDFTRKFTADYRSRIDEHTYLEADLGVTGDDGVEFLEAIEQAFGIALHTKEEGYTATFDLKENEYLFESEGLDLLGLCRLAGWLRNIPTPVIRDLSIGQLHNALTVAYQKQAGVEKRINITKTEK</sequence>
<keyword evidence="2" id="KW-1185">Reference proteome</keyword>
<organism evidence="1 2">
    <name type="scientific">Affinibrenneria salicis</name>
    <dbReference type="NCBI Taxonomy" id="2590031"/>
    <lineage>
        <taxon>Bacteria</taxon>
        <taxon>Pseudomonadati</taxon>
        <taxon>Pseudomonadota</taxon>
        <taxon>Gammaproteobacteria</taxon>
        <taxon>Enterobacterales</taxon>
        <taxon>Pectobacteriaceae</taxon>
        <taxon>Affinibrenneria</taxon>
    </lineage>
</organism>
<dbReference type="RefSeq" id="WP_150435483.1">
    <property type="nucleotide sequence ID" value="NZ_VYKJ01000006.1"/>
</dbReference>
<accession>A0A5J5FYP1</accession>
<evidence type="ECO:0000313" key="1">
    <source>
        <dbReference type="EMBL" id="KAA8999338.1"/>
    </source>
</evidence>
<evidence type="ECO:0000313" key="2">
    <source>
        <dbReference type="Proteomes" id="UP000335415"/>
    </source>
</evidence>
<dbReference type="EMBL" id="VYKJ01000006">
    <property type="protein sequence ID" value="KAA8999338.1"/>
    <property type="molecule type" value="Genomic_DNA"/>
</dbReference>
<gene>
    <name evidence="1" type="ORF">FJU30_13440</name>
</gene>
<dbReference type="AlphaFoldDB" id="A0A5J5FYP1"/>
<comment type="caution">
    <text evidence="1">The sequence shown here is derived from an EMBL/GenBank/DDBJ whole genome shotgun (WGS) entry which is preliminary data.</text>
</comment>
<protein>
    <recommendedName>
        <fullName evidence="3">Acyl carrier protein</fullName>
    </recommendedName>
</protein>
<dbReference type="Proteomes" id="UP000335415">
    <property type="component" value="Unassembled WGS sequence"/>
</dbReference>
<proteinExistence type="predicted"/>
<evidence type="ECO:0008006" key="3">
    <source>
        <dbReference type="Google" id="ProtNLM"/>
    </source>
</evidence>
<name>A0A5J5FYP1_9GAMM</name>